<dbReference type="AlphaFoldDB" id="A0A919EBS7"/>
<evidence type="ECO:0008006" key="3">
    <source>
        <dbReference type="Google" id="ProtNLM"/>
    </source>
</evidence>
<keyword evidence="2" id="KW-1185">Reference proteome</keyword>
<proteinExistence type="predicted"/>
<dbReference type="EMBL" id="BNBD01000002">
    <property type="protein sequence ID" value="GHF35346.1"/>
    <property type="molecule type" value="Genomic_DNA"/>
</dbReference>
<sequence>MIQLLVAAELPEGFTYPPQFIRVVELGLTNLEPWWILDGEQLRGRVRGLRERYPKRKLVPFARREDNDDVACWDLEHGDVVIIHDFASAGWEQSRRFAHFNDWLRRAVEDLIEFGDMEERVQ</sequence>
<gene>
    <name evidence="1" type="ORF">GCM10010218_15720</name>
</gene>
<reference evidence="1" key="2">
    <citation type="submission" date="2020-09" db="EMBL/GenBank/DDBJ databases">
        <authorList>
            <person name="Sun Q."/>
            <person name="Ohkuma M."/>
        </authorList>
    </citation>
    <scope>NUCLEOTIDE SEQUENCE</scope>
    <source>
        <strain evidence="1">JCM 4059</strain>
    </source>
</reference>
<name>A0A919EBS7_9ACTN</name>
<organism evidence="1 2">
    <name type="scientific">Streptomyces mashuensis</name>
    <dbReference type="NCBI Taxonomy" id="33904"/>
    <lineage>
        <taxon>Bacteria</taxon>
        <taxon>Bacillati</taxon>
        <taxon>Actinomycetota</taxon>
        <taxon>Actinomycetes</taxon>
        <taxon>Kitasatosporales</taxon>
        <taxon>Streptomycetaceae</taxon>
        <taxon>Streptomyces</taxon>
    </lineage>
</organism>
<evidence type="ECO:0000313" key="1">
    <source>
        <dbReference type="EMBL" id="GHF35346.1"/>
    </source>
</evidence>
<evidence type="ECO:0000313" key="2">
    <source>
        <dbReference type="Proteomes" id="UP000638313"/>
    </source>
</evidence>
<reference evidence="1" key="1">
    <citation type="journal article" date="2014" name="Int. J. Syst. Evol. Microbiol.">
        <title>Complete genome sequence of Corynebacterium casei LMG S-19264T (=DSM 44701T), isolated from a smear-ripened cheese.</title>
        <authorList>
            <consortium name="US DOE Joint Genome Institute (JGI-PGF)"/>
            <person name="Walter F."/>
            <person name="Albersmeier A."/>
            <person name="Kalinowski J."/>
            <person name="Ruckert C."/>
        </authorList>
    </citation>
    <scope>NUCLEOTIDE SEQUENCE</scope>
    <source>
        <strain evidence="1">JCM 4059</strain>
    </source>
</reference>
<dbReference type="Proteomes" id="UP000638313">
    <property type="component" value="Unassembled WGS sequence"/>
</dbReference>
<dbReference type="RefSeq" id="WP_190128690.1">
    <property type="nucleotide sequence ID" value="NZ_BNBD01000002.1"/>
</dbReference>
<protein>
    <recommendedName>
        <fullName evidence="3">SMI1/KNR4 family protein</fullName>
    </recommendedName>
</protein>
<accession>A0A919EBS7</accession>
<comment type="caution">
    <text evidence="1">The sequence shown here is derived from an EMBL/GenBank/DDBJ whole genome shotgun (WGS) entry which is preliminary data.</text>
</comment>